<dbReference type="RefSeq" id="WP_092342408.1">
    <property type="nucleotide sequence ID" value="NZ_FLSL01000084.1"/>
</dbReference>
<organism evidence="3 4">
    <name type="scientific">Candidatus Ichthyocystis hellenicum</name>
    <dbReference type="NCBI Taxonomy" id="1561003"/>
    <lineage>
        <taxon>Bacteria</taxon>
        <taxon>Pseudomonadati</taxon>
        <taxon>Pseudomonadota</taxon>
        <taxon>Betaproteobacteria</taxon>
        <taxon>Burkholderiales</taxon>
        <taxon>Candidatus Ichthyocystis</taxon>
    </lineage>
</organism>
<evidence type="ECO:0000256" key="1">
    <source>
        <dbReference type="SAM" id="MobiDB-lite"/>
    </source>
</evidence>
<sequence>MKRSMLILLLSLSCGVFAATNMADTLHDESNVSGSTPPRMVDHGGGYVSSKSDYNDIEKDSVSGSVDGIAEGKIDSAVDDDLN</sequence>
<reference evidence="4" key="1">
    <citation type="submission" date="2015-11" db="EMBL/GenBank/DDBJ databases">
        <authorList>
            <person name="Seth-Smith H.M.B."/>
        </authorList>
    </citation>
    <scope>NUCLEOTIDE SEQUENCE [LARGE SCALE GENOMIC DNA]</scope>
    <source>
        <strain evidence="4">2013Ark11</strain>
    </source>
</reference>
<evidence type="ECO:0000313" key="3">
    <source>
        <dbReference type="EMBL" id="CUT16894.1"/>
    </source>
</evidence>
<gene>
    <name evidence="3" type="ORF">Ark11_0033</name>
</gene>
<name>A0A0S4LZG8_9BURK</name>
<protein>
    <submittedName>
        <fullName evidence="3">Putative exported protein</fullName>
    </submittedName>
</protein>
<accession>A0A0S4LZG8</accession>
<proteinExistence type="predicted"/>
<feature type="signal peptide" evidence="2">
    <location>
        <begin position="1"/>
        <end position="18"/>
    </location>
</feature>
<dbReference type="EMBL" id="LN906597">
    <property type="protein sequence ID" value="CUT16894.1"/>
    <property type="molecule type" value="Genomic_DNA"/>
</dbReference>
<feature type="region of interest" description="Disordered" evidence="1">
    <location>
        <begin position="29"/>
        <end position="83"/>
    </location>
</feature>
<keyword evidence="4" id="KW-1185">Reference proteome</keyword>
<dbReference type="STRING" id="1561003.Ark11_0033"/>
<dbReference type="Proteomes" id="UP000198651">
    <property type="component" value="Chromosome I"/>
</dbReference>
<dbReference type="AlphaFoldDB" id="A0A0S4LZG8"/>
<feature type="chain" id="PRO_5006624307" evidence="2">
    <location>
        <begin position="19"/>
        <end position="83"/>
    </location>
</feature>
<dbReference type="OrthoDB" id="9870638at2"/>
<evidence type="ECO:0000256" key="2">
    <source>
        <dbReference type="SAM" id="SignalP"/>
    </source>
</evidence>
<evidence type="ECO:0000313" key="4">
    <source>
        <dbReference type="Proteomes" id="UP000198651"/>
    </source>
</evidence>
<keyword evidence="2" id="KW-0732">Signal</keyword>